<protein>
    <submittedName>
        <fullName evidence="1">Uncharacterized protein</fullName>
    </submittedName>
</protein>
<proteinExistence type="predicted"/>
<dbReference type="EMBL" id="JBBPBK010000010">
    <property type="protein sequence ID" value="KAK9276908.1"/>
    <property type="molecule type" value="Genomic_DNA"/>
</dbReference>
<organism evidence="1 2">
    <name type="scientific">Liquidambar formosana</name>
    <name type="common">Formosan gum</name>
    <dbReference type="NCBI Taxonomy" id="63359"/>
    <lineage>
        <taxon>Eukaryota</taxon>
        <taxon>Viridiplantae</taxon>
        <taxon>Streptophyta</taxon>
        <taxon>Embryophyta</taxon>
        <taxon>Tracheophyta</taxon>
        <taxon>Spermatophyta</taxon>
        <taxon>Magnoliopsida</taxon>
        <taxon>eudicotyledons</taxon>
        <taxon>Gunneridae</taxon>
        <taxon>Pentapetalae</taxon>
        <taxon>Saxifragales</taxon>
        <taxon>Altingiaceae</taxon>
        <taxon>Liquidambar</taxon>
    </lineage>
</organism>
<gene>
    <name evidence="1" type="ORF">L1049_006445</name>
</gene>
<sequence>MERDEAREVYGEFFLNFNRKITLVDNDRKRKMKRWIEVEDVYAEPEDPAVLGIILAPEVSLKKMRLTFTRQQTEMMWAFAESLGWNMANLERKPELGRYFSAIGVSKSDFRAWMESYKEFYGSRLAFGATGFSSPSTH</sequence>
<evidence type="ECO:0000313" key="1">
    <source>
        <dbReference type="EMBL" id="KAK9276908.1"/>
    </source>
</evidence>
<keyword evidence="2" id="KW-1185">Reference proteome</keyword>
<reference evidence="1 2" key="1">
    <citation type="journal article" date="2024" name="Plant J.">
        <title>Genome sequences and population genomics reveal climatic adaptation and genomic divergence between two closely related sweetgum species.</title>
        <authorList>
            <person name="Xu W.Q."/>
            <person name="Ren C.Q."/>
            <person name="Zhang X.Y."/>
            <person name="Comes H.P."/>
            <person name="Liu X.H."/>
            <person name="Li Y.G."/>
            <person name="Kettle C.J."/>
            <person name="Jalonen R."/>
            <person name="Gaisberger H."/>
            <person name="Ma Y.Z."/>
            <person name="Qiu Y.X."/>
        </authorList>
    </citation>
    <scope>NUCLEOTIDE SEQUENCE [LARGE SCALE GENOMIC DNA]</scope>
    <source>
        <strain evidence="1">Hangzhou</strain>
    </source>
</reference>
<evidence type="ECO:0000313" key="2">
    <source>
        <dbReference type="Proteomes" id="UP001415857"/>
    </source>
</evidence>
<dbReference type="Gene3D" id="1.10.10.60">
    <property type="entry name" value="Homeodomain-like"/>
    <property type="match status" value="1"/>
</dbReference>
<comment type="caution">
    <text evidence="1">The sequence shown here is derived from an EMBL/GenBank/DDBJ whole genome shotgun (WGS) entry which is preliminary data.</text>
</comment>
<accession>A0AAP0WU25</accession>
<dbReference type="Proteomes" id="UP001415857">
    <property type="component" value="Unassembled WGS sequence"/>
</dbReference>
<dbReference type="AlphaFoldDB" id="A0AAP0WU25"/>
<name>A0AAP0WU25_LIQFO</name>